<dbReference type="PANTHER" id="PTHR45812:SF1">
    <property type="entry name" value="DNA POLYMERASE ZETA CATALYTIC SUBUNIT"/>
    <property type="match status" value="1"/>
</dbReference>
<protein>
    <submittedName>
        <fullName evidence="5">Ribonuclease H-like domain-containing protein</fullName>
    </submittedName>
</protein>
<sequence length="302" mass="33554">MVLPSQRSLFANEPSSPQATPGPGTKSVNGCLRVRLAHIDYYLNRPPTAWDQVAPSAPATLGQPHQAPVIRIYGRDAVTNSTVCIHVHQVWPYLYIPYRASLETADEYRTELSLSLNHALAVAVGHSAIDPRRNPLVTQLTLVRGIPFYGYHVGELLFWKVHYSQPGHGRILAELLQRGAVLDTPFDVYEAHIPYLLQFMIDHNLYGMDWVVADSFTRRSSGPVPSVSAWPALSSNHQALEPATWCAQEVDVMGQAIVNQYWVRARNMHNRVAESQVMPKVSSARLVPSLASIVESVDGSKF</sequence>
<keyword evidence="6" id="KW-1185">Reference proteome</keyword>
<dbReference type="Pfam" id="PF24065">
    <property type="entry name" value="REV3_N"/>
    <property type="match status" value="1"/>
</dbReference>
<dbReference type="InterPro" id="IPR030559">
    <property type="entry name" value="PolZ_Rev3"/>
</dbReference>
<evidence type="ECO:0000256" key="1">
    <source>
        <dbReference type="ARBA" id="ARBA00049244"/>
    </source>
</evidence>
<dbReference type="EMBL" id="ML002592">
    <property type="protein sequence ID" value="RKP36803.1"/>
    <property type="molecule type" value="Genomic_DNA"/>
</dbReference>
<feature type="domain" description="DNA polymerase zeta catalytic subunit N-terminal" evidence="4">
    <location>
        <begin position="32"/>
        <end position="88"/>
    </location>
</feature>
<dbReference type="InterPro" id="IPR012337">
    <property type="entry name" value="RNaseH-like_sf"/>
</dbReference>
<organism evidence="5 6">
    <name type="scientific">Dimargaris cristalligena</name>
    <dbReference type="NCBI Taxonomy" id="215637"/>
    <lineage>
        <taxon>Eukaryota</taxon>
        <taxon>Fungi</taxon>
        <taxon>Fungi incertae sedis</taxon>
        <taxon>Zoopagomycota</taxon>
        <taxon>Kickxellomycotina</taxon>
        <taxon>Dimargaritomycetes</taxon>
        <taxon>Dimargaritales</taxon>
        <taxon>Dimargaritaceae</taxon>
        <taxon>Dimargaris</taxon>
    </lineage>
</organism>
<dbReference type="GO" id="GO:0042276">
    <property type="term" value="P:error-prone translesion synthesis"/>
    <property type="evidence" value="ECO:0007669"/>
    <property type="project" value="TreeGrafter"/>
</dbReference>
<evidence type="ECO:0000256" key="2">
    <source>
        <dbReference type="SAM" id="MobiDB-lite"/>
    </source>
</evidence>
<dbReference type="GO" id="GO:0016035">
    <property type="term" value="C:zeta DNA polymerase complex"/>
    <property type="evidence" value="ECO:0007669"/>
    <property type="project" value="InterPro"/>
</dbReference>
<proteinExistence type="predicted"/>
<gene>
    <name evidence="5" type="ORF">BJ085DRAFT_33937</name>
</gene>
<feature type="compositionally biased region" description="Polar residues" evidence="2">
    <location>
        <begin position="1"/>
        <end position="19"/>
    </location>
</feature>
<dbReference type="AlphaFoldDB" id="A0A4P9ZTF9"/>
<reference evidence="6" key="1">
    <citation type="journal article" date="2018" name="Nat. Microbiol.">
        <title>Leveraging single-cell genomics to expand the fungal tree of life.</title>
        <authorList>
            <person name="Ahrendt S.R."/>
            <person name="Quandt C.A."/>
            <person name="Ciobanu D."/>
            <person name="Clum A."/>
            <person name="Salamov A."/>
            <person name="Andreopoulos B."/>
            <person name="Cheng J.F."/>
            <person name="Woyke T."/>
            <person name="Pelin A."/>
            <person name="Henrissat B."/>
            <person name="Reynolds N.K."/>
            <person name="Benny G.L."/>
            <person name="Smith M.E."/>
            <person name="James T.Y."/>
            <person name="Grigoriev I.V."/>
        </authorList>
    </citation>
    <scope>NUCLEOTIDE SEQUENCE [LARGE SCALE GENOMIC DNA]</scope>
    <source>
        <strain evidence="6">RSA 468</strain>
    </source>
</reference>
<evidence type="ECO:0000259" key="3">
    <source>
        <dbReference type="Pfam" id="PF24055"/>
    </source>
</evidence>
<name>A0A4P9ZTF9_9FUNG</name>
<dbReference type="InterPro" id="IPR056435">
    <property type="entry name" value="DPOD/Z_N"/>
</dbReference>
<dbReference type="SUPFAM" id="SSF53098">
    <property type="entry name" value="Ribonuclease H-like"/>
    <property type="match status" value="1"/>
</dbReference>
<dbReference type="InterPro" id="IPR056447">
    <property type="entry name" value="REV3_N"/>
</dbReference>
<evidence type="ECO:0000259" key="4">
    <source>
        <dbReference type="Pfam" id="PF24065"/>
    </source>
</evidence>
<dbReference type="Pfam" id="PF24055">
    <property type="entry name" value="POL3_N"/>
    <property type="match status" value="1"/>
</dbReference>
<feature type="region of interest" description="Disordered" evidence="2">
    <location>
        <begin position="1"/>
        <end position="27"/>
    </location>
</feature>
<dbReference type="STRING" id="215637.A0A4P9ZTF9"/>
<dbReference type="GO" id="GO:0000724">
    <property type="term" value="P:double-strand break repair via homologous recombination"/>
    <property type="evidence" value="ECO:0007669"/>
    <property type="project" value="TreeGrafter"/>
</dbReference>
<evidence type="ECO:0000313" key="6">
    <source>
        <dbReference type="Proteomes" id="UP000268162"/>
    </source>
</evidence>
<dbReference type="GO" id="GO:0003887">
    <property type="term" value="F:DNA-directed DNA polymerase activity"/>
    <property type="evidence" value="ECO:0007669"/>
    <property type="project" value="UniProtKB-EC"/>
</dbReference>
<dbReference type="GO" id="GO:0005634">
    <property type="term" value="C:nucleus"/>
    <property type="evidence" value="ECO:0007669"/>
    <property type="project" value="TreeGrafter"/>
</dbReference>
<feature type="domain" description="DNA polymerase delta/zeta catalytic subunit N-terminal" evidence="3">
    <location>
        <begin position="89"/>
        <end position="167"/>
    </location>
</feature>
<accession>A0A4P9ZTF9</accession>
<comment type="catalytic activity">
    <reaction evidence="1">
        <text>DNA(n) + a 2'-deoxyribonucleoside 5'-triphosphate = DNA(n+1) + diphosphate</text>
        <dbReference type="Rhea" id="RHEA:22508"/>
        <dbReference type="Rhea" id="RHEA-COMP:17339"/>
        <dbReference type="Rhea" id="RHEA-COMP:17340"/>
        <dbReference type="ChEBI" id="CHEBI:33019"/>
        <dbReference type="ChEBI" id="CHEBI:61560"/>
        <dbReference type="ChEBI" id="CHEBI:173112"/>
        <dbReference type="EC" id="2.7.7.7"/>
    </reaction>
</comment>
<dbReference type="Proteomes" id="UP000268162">
    <property type="component" value="Unassembled WGS sequence"/>
</dbReference>
<dbReference type="Gene3D" id="3.30.342.10">
    <property type="entry name" value="DNA Polymerase, chain B, domain 1"/>
    <property type="match status" value="1"/>
</dbReference>
<evidence type="ECO:0000313" key="5">
    <source>
        <dbReference type="EMBL" id="RKP36803.1"/>
    </source>
</evidence>
<dbReference type="PANTHER" id="PTHR45812">
    <property type="entry name" value="DNA POLYMERASE ZETA CATALYTIC SUBUNIT"/>
    <property type="match status" value="1"/>
</dbReference>